<feature type="transmembrane region" description="Helical" evidence="2">
    <location>
        <begin position="160"/>
        <end position="186"/>
    </location>
</feature>
<sequence>MDQHGSRQPIRHIEPVLPGPSRSPPRLPIQSNTVETSPSSQPTKPIRRRTLPTSPQSNSDHHFDIEANSGDDYYYWVTRLRHPTITPYRLIITCLTAGFGLSKASLAYRGLSASPTTLEWIFGVIVTITLFWLGLYEESAPQSFTWLFEKDMKFIFEVNFVLKAVFITLFAAGCITSLLAITWAAYTVVEVMPLIPDLIKACIQIVGDIFHLCTIGSLAQKDPPKGN</sequence>
<keyword evidence="2" id="KW-0472">Membrane</keyword>
<evidence type="ECO:0000256" key="1">
    <source>
        <dbReference type="SAM" id="MobiDB-lite"/>
    </source>
</evidence>
<gene>
    <name evidence="3" type="ORF">BD410DRAFT_806027</name>
</gene>
<keyword evidence="4" id="KW-1185">Reference proteome</keyword>
<protein>
    <submittedName>
        <fullName evidence="3">Uncharacterized protein</fullName>
    </submittedName>
</protein>
<dbReference type="AlphaFoldDB" id="A0A4Y7PVL0"/>
<feature type="transmembrane region" description="Helical" evidence="2">
    <location>
        <begin position="88"/>
        <end position="108"/>
    </location>
</feature>
<feature type="compositionally biased region" description="Polar residues" evidence="1">
    <location>
        <begin position="29"/>
        <end position="43"/>
    </location>
</feature>
<feature type="transmembrane region" description="Helical" evidence="2">
    <location>
        <begin position="120"/>
        <end position="139"/>
    </location>
</feature>
<dbReference type="EMBL" id="ML170200">
    <property type="protein sequence ID" value="TDL19076.1"/>
    <property type="molecule type" value="Genomic_DNA"/>
</dbReference>
<evidence type="ECO:0000313" key="4">
    <source>
        <dbReference type="Proteomes" id="UP000294933"/>
    </source>
</evidence>
<dbReference type="Proteomes" id="UP000294933">
    <property type="component" value="Unassembled WGS sequence"/>
</dbReference>
<keyword evidence="2" id="KW-0812">Transmembrane</keyword>
<feature type="region of interest" description="Disordered" evidence="1">
    <location>
        <begin position="1"/>
        <end position="64"/>
    </location>
</feature>
<name>A0A4Y7PVL0_9AGAM</name>
<dbReference type="OrthoDB" id="3268450at2759"/>
<evidence type="ECO:0000256" key="2">
    <source>
        <dbReference type="SAM" id="Phobius"/>
    </source>
</evidence>
<organism evidence="3 4">
    <name type="scientific">Rickenella mellea</name>
    <dbReference type="NCBI Taxonomy" id="50990"/>
    <lineage>
        <taxon>Eukaryota</taxon>
        <taxon>Fungi</taxon>
        <taxon>Dikarya</taxon>
        <taxon>Basidiomycota</taxon>
        <taxon>Agaricomycotina</taxon>
        <taxon>Agaricomycetes</taxon>
        <taxon>Hymenochaetales</taxon>
        <taxon>Rickenellaceae</taxon>
        <taxon>Rickenella</taxon>
    </lineage>
</organism>
<proteinExistence type="predicted"/>
<dbReference type="VEuPathDB" id="FungiDB:BD410DRAFT_806027"/>
<evidence type="ECO:0000313" key="3">
    <source>
        <dbReference type="EMBL" id="TDL19076.1"/>
    </source>
</evidence>
<feature type="compositionally biased region" description="Pro residues" evidence="1">
    <location>
        <begin position="17"/>
        <end position="27"/>
    </location>
</feature>
<reference evidence="3 4" key="1">
    <citation type="submission" date="2018-06" db="EMBL/GenBank/DDBJ databases">
        <title>A transcriptomic atlas of mushroom development highlights an independent origin of complex multicellularity.</title>
        <authorList>
            <consortium name="DOE Joint Genome Institute"/>
            <person name="Krizsan K."/>
            <person name="Almasi E."/>
            <person name="Merenyi Z."/>
            <person name="Sahu N."/>
            <person name="Viragh M."/>
            <person name="Koszo T."/>
            <person name="Mondo S."/>
            <person name="Kiss B."/>
            <person name="Balint B."/>
            <person name="Kues U."/>
            <person name="Barry K."/>
            <person name="Hegedus J.C."/>
            <person name="Henrissat B."/>
            <person name="Johnson J."/>
            <person name="Lipzen A."/>
            <person name="Ohm R."/>
            <person name="Nagy I."/>
            <person name="Pangilinan J."/>
            <person name="Yan J."/>
            <person name="Xiong Y."/>
            <person name="Grigoriev I.V."/>
            <person name="Hibbett D.S."/>
            <person name="Nagy L.G."/>
        </authorList>
    </citation>
    <scope>NUCLEOTIDE SEQUENCE [LARGE SCALE GENOMIC DNA]</scope>
    <source>
        <strain evidence="3 4">SZMC22713</strain>
    </source>
</reference>
<keyword evidence="2" id="KW-1133">Transmembrane helix</keyword>
<accession>A0A4Y7PVL0</accession>